<evidence type="ECO:0000256" key="3">
    <source>
        <dbReference type="ARBA" id="ARBA00022723"/>
    </source>
</evidence>
<dbReference type="GO" id="GO:0008081">
    <property type="term" value="F:phosphoric diester hydrolase activity"/>
    <property type="evidence" value="ECO:0007669"/>
    <property type="project" value="TreeGrafter"/>
</dbReference>
<feature type="site" description="Interaction with DNA substrate" evidence="11">
    <location>
        <position position="357"/>
    </location>
</feature>
<dbReference type="PROSITE" id="PS51435">
    <property type="entry name" value="AP_NUCLEASE_F1_4"/>
    <property type="match status" value="1"/>
</dbReference>
<feature type="compositionally biased region" description="Polar residues" evidence="14">
    <location>
        <begin position="434"/>
        <end position="447"/>
    </location>
</feature>
<dbReference type="InterPro" id="IPR020847">
    <property type="entry name" value="AP_endonuclease_F1_BS"/>
</dbReference>
<dbReference type="InterPro" id="IPR004808">
    <property type="entry name" value="AP_endonuc_1"/>
</dbReference>
<keyword evidence="10" id="KW-0464">Manganese</keyword>
<name>A0AAV3YPZ1_9GAST</name>
<keyword evidence="7 10" id="KW-0460">Magnesium</keyword>
<evidence type="ECO:0000256" key="1">
    <source>
        <dbReference type="ARBA" id="ARBA00000493"/>
    </source>
</evidence>
<dbReference type="PANTHER" id="PTHR22748:SF4">
    <property type="entry name" value="DNA-(APURINIC OR APYRIMIDINIC SITE) ENDONUCLEASE 2"/>
    <property type="match status" value="1"/>
</dbReference>
<feature type="compositionally biased region" description="Basic and acidic residues" evidence="14">
    <location>
        <begin position="546"/>
        <end position="555"/>
    </location>
</feature>
<dbReference type="PANTHER" id="PTHR22748">
    <property type="entry name" value="AP ENDONUCLEASE"/>
    <property type="match status" value="1"/>
</dbReference>
<feature type="active site" evidence="9">
    <location>
        <position position="145"/>
    </location>
</feature>
<dbReference type="GO" id="GO:0008311">
    <property type="term" value="F:double-stranded DNA 3'-5' DNA exonuclease activity"/>
    <property type="evidence" value="ECO:0007669"/>
    <property type="project" value="UniProtKB-EC"/>
</dbReference>
<reference evidence="16 17" key="1">
    <citation type="journal article" date="2021" name="Elife">
        <title>Chloroplast acquisition without the gene transfer in kleptoplastic sea slugs, Plakobranchus ocellatus.</title>
        <authorList>
            <person name="Maeda T."/>
            <person name="Takahashi S."/>
            <person name="Yoshida T."/>
            <person name="Shimamura S."/>
            <person name="Takaki Y."/>
            <person name="Nagai Y."/>
            <person name="Toyoda A."/>
            <person name="Suzuki Y."/>
            <person name="Arimoto A."/>
            <person name="Ishii H."/>
            <person name="Satoh N."/>
            <person name="Nishiyama T."/>
            <person name="Hasebe M."/>
            <person name="Maruyama T."/>
            <person name="Minagawa J."/>
            <person name="Obokata J."/>
            <person name="Shigenobu S."/>
        </authorList>
    </citation>
    <scope>NUCLEOTIDE SEQUENCE [LARGE SCALE GENOMIC DNA]</scope>
</reference>
<evidence type="ECO:0000256" key="13">
    <source>
        <dbReference type="RuleBase" id="RU362131"/>
    </source>
</evidence>
<evidence type="ECO:0000259" key="15">
    <source>
        <dbReference type="PROSITE" id="PS51999"/>
    </source>
</evidence>
<dbReference type="InterPro" id="IPR036691">
    <property type="entry name" value="Endo/exonu/phosph_ase_sf"/>
</dbReference>
<dbReference type="InterPro" id="IPR010666">
    <property type="entry name" value="Znf_GRF"/>
</dbReference>
<keyword evidence="6" id="KW-0862">Zinc</keyword>
<feature type="region of interest" description="Disordered" evidence="14">
    <location>
        <begin position="618"/>
        <end position="638"/>
    </location>
</feature>
<feature type="binding site" evidence="10">
    <location>
        <position position="187"/>
    </location>
    <ligand>
        <name>Mg(2+)</name>
        <dbReference type="ChEBI" id="CHEBI:18420"/>
        <label>1</label>
    </ligand>
</feature>
<dbReference type="AlphaFoldDB" id="A0AAV3YPZ1"/>
<feature type="site" description="Important for catalytic activity" evidence="11">
    <location>
        <position position="331"/>
    </location>
</feature>
<feature type="compositionally biased region" description="Acidic residues" evidence="14">
    <location>
        <begin position="239"/>
        <end position="263"/>
    </location>
</feature>
<keyword evidence="5" id="KW-0378">Hydrolase</keyword>
<dbReference type="InterPro" id="IPR005135">
    <property type="entry name" value="Endo/exonuclease/phosphatase"/>
</dbReference>
<evidence type="ECO:0000256" key="12">
    <source>
        <dbReference type="PROSITE-ProRule" id="PRU01343"/>
    </source>
</evidence>
<evidence type="ECO:0000256" key="7">
    <source>
        <dbReference type="ARBA" id="ARBA00022842"/>
    </source>
</evidence>
<feature type="compositionally biased region" description="Low complexity" evidence="14">
    <location>
        <begin position="406"/>
        <end position="424"/>
    </location>
</feature>
<dbReference type="Proteomes" id="UP000735302">
    <property type="component" value="Unassembled WGS sequence"/>
</dbReference>
<dbReference type="EMBL" id="BLXT01001319">
    <property type="protein sequence ID" value="GFN84521.1"/>
    <property type="molecule type" value="Genomic_DNA"/>
</dbReference>
<feature type="region of interest" description="Disordered" evidence="14">
    <location>
        <begin position="433"/>
        <end position="493"/>
    </location>
</feature>
<feature type="binding site" evidence="10">
    <location>
        <position position="357"/>
    </location>
    <ligand>
        <name>Mg(2+)</name>
        <dbReference type="ChEBI" id="CHEBI:18420"/>
        <label>1</label>
    </ligand>
</feature>
<protein>
    <recommendedName>
        <fullName evidence="13">DNA-(apurinic or apyrimidinic site) endonuclease</fullName>
        <ecNumber evidence="13">3.1.-.-</ecNumber>
    </recommendedName>
</protein>
<feature type="binding site" evidence="10">
    <location>
        <position position="185"/>
    </location>
    <ligand>
        <name>Mg(2+)</name>
        <dbReference type="ChEBI" id="CHEBI:18420"/>
        <label>1</label>
    </ligand>
</feature>
<evidence type="ECO:0000256" key="11">
    <source>
        <dbReference type="PIRSR" id="PIRSR604808-3"/>
    </source>
</evidence>
<keyword evidence="17" id="KW-1185">Reference proteome</keyword>
<evidence type="ECO:0000313" key="17">
    <source>
        <dbReference type="Proteomes" id="UP000735302"/>
    </source>
</evidence>
<keyword evidence="16" id="KW-0456">Lyase</keyword>
<feature type="region of interest" description="Disordered" evidence="14">
    <location>
        <begin position="536"/>
        <end position="583"/>
    </location>
</feature>
<feature type="active site" description="Proton acceptor" evidence="9">
    <location>
        <position position="357"/>
    </location>
</feature>
<keyword evidence="13" id="KW-0234">DNA repair</keyword>
<feature type="region of interest" description="Disordered" evidence="14">
    <location>
        <begin position="406"/>
        <end position="425"/>
    </location>
</feature>
<comment type="catalytic activity">
    <reaction evidence="1">
        <text>Exonucleolytic cleavage in the 3'- to 5'-direction to yield nucleoside 5'-phosphates.</text>
        <dbReference type="EC" id="3.1.11.2"/>
    </reaction>
</comment>
<dbReference type="GO" id="GO:0005634">
    <property type="term" value="C:nucleus"/>
    <property type="evidence" value="ECO:0007669"/>
    <property type="project" value="TreeGrafter"/>
</dbReference>
<sequence>MKILTWNINGIRAVTGKAGVGKLLKSLDADIVCLQETKVTRDMLDEPIAIVEGYESYFSFSRKRTGYSGTANYCSKHSSPVKAEEGLTGRLQVDAETSVGCYGNFSAYSEKDLDALDAEGRCVITQHKLRLKDGTEKDVAIINVYVPRAGDRPERLVYKLKFLTLLRSRAEALLNNNVHVIILGDLNLTHTAKDNCDPNSDADFLRRSSRIWINNLLRPSEREKGIAQSHPDLEEVALSEEVDEDQSDDGDDDGNQDDDDTEDCSNKAHKVQKKKGKRPKANSRRTETDIKSARKSFSDVYRCLHPEETTGYTNWDTSTDARKSNYGRRLDYILIDTQLAEHVTDCSILTEVEGSDHCPVVVTLDCHPLPCTAALPPQLCSKLMPEFRGQQQKLSSFFTKTVISVGKNSDSSSPSSSQESSCTSQEAPVVEATTCPQPQLKKSSSTPAPCGYSQEKPSLKRSAASAVGRSALPQKKAKQVEQKGPRQASLSSFFAPKPSKSVISASSSDLKVSKAIPKEVDEDVICVEEKQCDKSSLESDNLSSDNRSDTRDSKTDPSTVHSEVNETNGQFNKSTVPTSVTKSSLSSSQSWKSLLSGPAPAPLCPGHKEPCVLKTVRKNGPNKNKQFYSCSRPDGPPGNPQFRCNFFQWLHDRQKKKT</sequence>
<keyword evidence="8" id="KW-0539">Nucleus</keyword>
<dbReference type="GO" id="GO:0003906">
    <property type="term" value="F:DNA-(apurinic or apyrimidinic site) endonuclease activity"/>
    <property type="evidence" value="ECO:0007669"/>
    <property type="project" value="TreeGrafter"/>
</dbReference>
<feature type="binding site" evidence="10">
    <location>
        <position position="356"/>
    </location>
    <ligand>
        <name>Mg(2+)</name>
        <dbReference type="ChEBI" id="CHEBI:18420"/>
        <label>1</label>
    </ligand>
</feature>
<dbReference type="SUPFAM" id="SSF56219">
    <property type="entry name" value="DNase I-like"/>
    <property type="match status" value="1"/>
</dbReference>
<feature type="binding site" evidence="10">
    <location>
        <position position="7"/>
    </location>
    <ligand>
        <name>Mg(2+)</name>
        <dbReference type="ChEBI" id="CHEBI:18420"/>
        <label>1</label>
    </ligand>
</feature>
<feature type="compositionally biased region" description="Polar residues" evidence="14">
    <location>
        <begin position="557"/>
        <end position="572"/>
    </location>
</feature>
<organism evidence="16 17">
    <name type="scientific">Plakobranchus ocellatus</name>
    <dbReference type="NCBI Taxonomy" id="259542"/>
    <lineage>
        <taxon>Eukaryota</taxon>
        <taxon>Metazoa</taxon>
        <taxon>Spiralia</taxon>
        <taxon>Lophotrochozoa</taxon>
        <taxon>Mollusca</taxon>
        <taxon>Gastropoda</taxon>
        <taxon>Heterobranchia</taxon>
        <taxon>Euthyneura</taxon>
        <taxon>Panpulmonata</taxon>
        <taxon>Sacoglossa</taxon>
        <taxon>Placobranchoidea</taxon>
        <taxon>Plakobranchidae</taxon>
        <taxon>Plakobranchus</taxon>
    </lineage>
</organism>
<keyword evidence="13" id="KW-0227">DNA damage</keyword>
<feature type="compositionally biased region" description="Basic residues" evidence="14">
    <location>
        <begin position="267"/>
        <end position="283"/>
    </location>
</feature>
<dbReference type="Pfam" id="PF03372">
    <property type="entry name" value="Exo_endo_phos"/>
    <property type="match status" value="1"/>
</dbReference>
<evidence type="ECO:0000313" key="16">
    <source>
        <dbReference type="EMBL" id="GFN84521.1"/>
    </source>
</evidence>
<dbReference type="GO" id="GO:0016829">
    <property type="term" value="F:lyase activity"/>
    <property type="evidence" value="ECO:0007669"/>
    <property type="project" value="UniProtKB-KW"/>
</dbReference>
<dbReference type="Gene3D" id="3.60.10.10">
    <property type="entry name" value="Endonuclease/exonuclease/phosphatase"/>
    <property type="match status" value="1"/>
</dbReference>
<feature type="site" description="Transition state stabilizer" evidence="11">
    <location>
        <position position="187"/>
    </location>
</feature>
<proteinExistence type="inferred from homology"/>
<comment type="caution">
    <text evidence="16">The sequence shown here is derived from an EMBL/GenBank/DDBJ whole genome shotgun (WGS) entry which is preliminary data.</text>
</comment>
<feature type="domain" description="GRF-type" evidence="15">
    <location>
        <begin position="604"/>
        <end position="653"/>
    </location>
</feature>
<evidence type="ECO:0000256" key="10">
    <source>
        <dbReference type="PIRSR" id="PIRSR604808-2"/>
    </source>
</evidence>
<keyword evidence="4 12" id="KW-0863">Zinc-finger</keyword>
<gene>
    <name evidence="16" type="ORF">PoB_001102700</name>
</gene>
<evidence type="ECO:0000256" key="14">
    <source>
        <dbReference type="SAM" id="MobiDB-lite"/>
    </source>
</evidence>
<dbReference type="PROSITE" id="PS51999">
    <property type="entry name" value="ZF_GRF"/>
    <property type="match status" value="1"/>
</dbReference>
<dbReference type="PROSITE" id="PS00726">
    <property type="entry name" value="AP_NUCLEASE_F1_1"/>
    <property type="match status" value="1"/>
</dbReference>
<feature type="active site" description="Proton donor/acceptor" evidence="9">
    <location>
        <position position="185"/>
    </location>
</feature>
<dbReference type="GO" id="GO:0006284">
    <property type="term" value="P:base-excision repair"/>
    <property type="evidence" value="ECO:0007669"/>
    <property type="project" value="TreeGrafter"/>
</dbReference>
<keyword evidence="3 10" id="KW-0479">Metal-binding</keyword>
<dbReference type="NCBIfam" id="TIGR00633">
    <property type="entry name" value="xth"/>
    <property type="match status" value="1"/>
</dbReference>
<dbReference type="GO" id="GO:0008270">
    <property type="term" value="F:zinc ion binding"/>
    <property type="evidence" value="ECO:0007669"/>
    <property type="project" value="UniProtKB-KW"/>
</dbReference>
<dbReference type="GO" id="GO:0003677">
    <property type="term" value="F:DNA binding"/>
    <property type="evidence" value="ECO:0007669"/>
    <property type="project" value="InterPro"/>
</dbReference>
<feature type="compositionally biased region" description="Low complexity" evidence="14">
    <location>
        <begin position="573"/>
        <end position="583"/>
    </location>
</feature>
<evidence type="ECO:0000256" key="8">
    <source>
        <dbReference type="ARBA" id="ARBA00023242"/>
    </source>
</evidence>
<evidence type="ECO:0000256" key="2">
    <source>
        <dbReference type="ARBA" id="ARBA00007092"/>
    </source>
</evidence>
<evidence type="ECO:0000256" key="6">
    <source>
        <dbReference type="ARBA" id="ARBA00022833"/>
    </source>
</evidence>
<comment type="cofactor">
    <cofactor evidence="10 13">
        <name>Mg(2+)</name>
        <dbReference type="ChEBI" id="CHEBI:18420"/>
    </cofactor>
    <cofactor evidence="10 13">
        <name>Mn(2+)</name>
        <dbReference type="ChEBI" id="CHEBI:29035"/>
    </cofactor>
    <text evidence="10 13">Probably binds two magnesium or manganese ions per subunit.</text>
</comment>
<feature type="region of interest" description="Disordered" evidence="14">
    <location>
        <begin position="239"/>
        <end position="291"/>
    </location>
</feature>
<evidence type="ECO:0000256" key="9">
    <source>
        <dbReference type="PIRSR" id="PIRSR604808-1"/>
    </source>
</evidence>
<accession>A0AAV3YPZ1</accession>
<feature type="binding site" evidence="10">
    <location>
        <position position="36"/>
    </location>
    <ligand>
        <name>Mg(2+)</name>
        <dbReference type="ChEBI" id="CHEBI:18420"/>
        <label>1</label>
    </ligand>
</feature>
<evidence type="ECO:0000256" key="4">
    <source>
        <dbReference type="ARBA" id="ARBA00022771"/>
    </source>
</evidence>
<dbReference type="Pfam" id="PF06839">
    <property type="entry name" value="Zn_ribbon_GRF"/>
    <property type="match status" value="1"/>
</dbReference>
<dbReference type="EC" id="3.1.-.-" evidence="13"/>
<evidence type="ECO:0000256" key="5">
    <source>
        <dbReference type="ARBA" id="ARBA00022801"/>
    </source>
</evidence>
<comment type="similarity">
    <text evidence="2 13">Belongs to the DNA repair enzymes AP/ExoA family.</text>
</comment>